<dbReference type="Proteomes" id="UP000233350">
    <property type="component" value="Unassembled WGS sequence"/>
</dbReference>
<proteinExistence type="inferred from homology"/>
<feature type="transmembrane region" description="Helical" evidence="7">
    <location>
        <begin position="80"/>
        <end position="100"/>
    </location>
</feature>
<dbReference type="InterPro" id="IPR002771">
    <property type="entry name" value="Multi_antbiot-R_MarC"/>
</dbReference>
<dbReference type="PANTHER" id="PTHR33508:SF1">
    <property type="entry name" value="UPF0056 MEMBRANE PROTEIN YHCE"/>
    <property type="match status" value="1"/>
</dbReference>
<gene>
    <name evidence="8" type="ORF">BCM31_02705</name>
</gene>
<dbReference type="GeneID" id="78824682"/>
<keyword evidence="5 7" id="KW-1133">Transmembrane helix</keyword>
<dbReference type="AlphaFoldDB" id="A0A2N3PJ06"/>
<evidence type="ECO:0000256" key="4">
    <source>
        <dbReference type="ARBA" id="ARBA00022692"/>
    </source>
</evidence>
<evidence type="ECO:0000313" key="8">
    <source>
        <dbReference type="EMBL" id="PKT80885.1"/>
    </source>
</evidence>
<protein>
    <recommendedName>
        <fullName evidence="7">UPF0056 membrane protein</fullName>
    </recommendedName>
</protein>
<feature type="transmembrane region" description="Helical" evidence="7">
    <location>
        <begin position="149"/>
        <end position="168"/>
    </location>
</feature>
<dbReference type="Pfam" id="PF01914">
    <property type="entry name" value="MarC"/>
    <property type="match status" value="1"/>
</dbReference>
<evidence type="ECO:0000256" key="3">
    <source>
        <dbReference type="ARBA" id="ARBA00022475"/>
    </source>
</evidence>
<name>A0A2N3PJ06_9HELI</name>
<keyword evidence="9" id="KW-1185">Reference proteome</keyword>
<dbReference type="STRING" id="556267.HWAG_00130"/>
<sequence length="213" mass="23651">MFENIESVTYIIGVATVTIIAVLNPFGNLPLFIAMTEQVPIRLRQKLFRNILWVAFLIVLLFLFSGSFIMQYLFRVNLDSLRVAGGLVIGVMSLKNLLFSQTQQDFSNYKDLEFSELLKHSVIPMAFPMLVGPGTLSTVIIIAEESNMLIAAGAVITAFVFLLILFYFSAMIEKILGHLVLFVLSRISLIFIVAVGIQMIVTGLQGMGVIKLP</sequence>
<evidence type="ECO:0000256" key="2">
    <source>
        <dbReference type="ARBA" id="ARBA00009784"/>
    </source>
</evidence>
<comment type="subcellular location">
    <subcellularLocation>
        <location evidence="1 7">Cell membrane</location>
        <topology evidence="1 7">Multi-pass membrane protein</topology>
    </subcellularLocation>
</comment>
<evidence type="ECO:0000256" key="5">
    <source>
        <dbReference type="ARBA" id="ARBA00022989"/>
    </source>
</evidence>
<dbReference type="EMBL" id="MBPK01000040">
    <property type="protein sequence ID" value="PKT80885.1"/>
    <property type="molecule type" value="Genomic_DNA"/>
</dbReference>
<feature type="transmembrane region" description="Helical" evidence="7">
    <location>
        <begin position="47"/>
        <end position="74"/>
    </location>
</feature>
<accession>A0A2N3PJ06</accession>
<dbReference type="PANTHER" id="PTHR33508">
    <property type="entry name" value="UPF0056 MEMBRANE PROTEIN YHCE"/>
    <property type="match status" value="1"/>
</dbReference>
<evidence type="ECO:0000313" key="9">
    <source>
        <dbReference type="Proteomes" id="UP000233350"/>
    </source>
</evidence>
<comment type="caution">
    <text evidence="8">The sequence shown here is derived from an EMBL/GenBank/DDBJ whole genome shotgun (WGS) entry which is preliminary data.</text>
</comment>
<organism evidence="8 9">
    <name type="scientific">Helicobacter winghamensis</name>
    <dbReference type="NCBI Taxonomy" id="157268"/>
    <lineage>
        <taxon>Bacteria</taxon>
        <taxon>Pseudomonadati</taxon>
        <taxon>Campylobacterota</taxon>
        <taxon>Epsilonproteobacteria</taxon>
        <taxon>Campylobacterales</taxon>
        <taxon>Helicobacteraceae</taxon>
        <taxon>Helicobacter</taxon>
    </lineage>
</organism>
<comment type="similarity">
    <text evidence="2 7">Belongs to the UPF0056 (MarC) family.</text>
</comment>
<dbReference type="OrthoDB" id="21094at2"/>
<evidence type="ECO:0000256" key="7">
    <source>
        <dbReference type="RuleBase" id="RU362048"/>
    </source>
</evidence>
<keyword evidence="4 7" id="KW-0812">Transmembrane</keyword>
<dbReference type="GO" id="GO:0005886">
    <property type="term" value="C:plasma membrane"/>
    <property type="evidence" value="ECO:0007669"/>
    <property type="project" value="UniProtKB-SubCell"/>
</dbReference>
<dbReference type="NCBIfam" id="TIGR00427">
    <property type="entry name" value="NAAT family transporter"/>
    <property type="match status" value="1"/>
</dbReference>
<keyword evidence="6 7" id="KW-0472">Membrane</keyword>
<evidence type="ECO:0000256" key="6">
    <source>
        <dbReference type="ARBA" id="ARBA00023136"/>
    </source>
</evidence>
<feature type="transmembrane region" description="Helical" evidence="7">
    <location>
        <begin position="180"/>
        <end position="201"/>
    </location>
</feature>
<reference evidence="8 9" key="1">
    <citation type="submission" date="2016-07" db="EMBL/GenBank/DDBJ databases">
        <title>Detection of Helicobacter winghamensis from caecal content of red fox (Vulpes vulpes).</title>
        <authorList>
            <person name="Zanoni R.G."/>
            <person name="Florio D."/>
            <person name="Caffara M."/>
            <person name="Renzi M."/>
            <person name="Parisi A."/>
            <person name="Pasquali F."/>
            <person name="Manfreda G."/>
        </authorList>
    </citation>
    <scope>NUCLEOTIDE SEQUENCE [LARGE SCALE GENOMIC DNA]</scope>
    <source>
        <strain evidence="8 9">295_13</strain>
    </source>
</reference>
<feature type="transmembrane region" description="Helical" evidence="7">
    <location>
        <begin position="12"/>
        <end position="35"/>
    </location>
</feature>
<evidence type="ECO:0000256" key="1">
    <source>
        <dbReference type="ARBA" id="ARBA00004651"/>
    </source>
</evidence>
<keyword evidence="3" id="KW-1003">Cell membrane</keyword>
<dbReference type="RefSeq" id="WP_006801822.1">
    <property type="nucleotide sequence ID" value="NZ_CABKOI010000021.1"/>
</dbReference>
<feature type="transmembrane region" description="Helical" evidence="7">
    <location>
        <begin position="121"/>
        <end position="143"/>
    </location>
</feature>